<dbReference type="InterPro" id="IPR017972">
    <property type="entry name" value="Cyt_P450_CS"/>
</dbReference>
<evidence type="ECO:0000256" key="4">
    <source>
        <dbReference type="ARBA" id="ARBA00022617"/>
    </source>
</evidence>
<name>A0A9P3GXV4_9APHY</name>
<dbReference type="Gene3D" id="1.10.630.10">
    <property type="entry name" value="Cytochrome P450"/>
    <property type="match status" value="1"/>
</dbReference>
<evidence type="ECO:0000256" key="9">
    <source>
        <dbReference type="ARBA" id="ARBA00023004"/>
    </source>
</evidence>
<dbReference type="PANTHER" id="PTHR46300">
    <property type="entry name" value="P450, PUTATIVE (EUROFUNG)-RELATED-RELATED"/>
    <property type="match status" value="1"/>
</dbReference>
<dbReference type="GO" id="GO:0020037">
    <property type="term" value="F:heme binding"/>
    <property type="evidence" value="ECO:0007669"/>
    <property type="project" value="InterPro"/>
</dbReference>
<keyword evidence="13" id="KW-1185">Reference proteome</keyword>
<comment type="cofactor">
    <cofactor evidence="1">
        <name>heme</name>
        <dbReference type="ChEBI" id="CHEBI:30413"/>
    </cofactor>
</comment>
<dbReference type="GO" id="GO:0016705">
    <property type="term" value="F:oxidoreductase activity, acting on paired donors, with incorporation or reduction of molecular oxygen"/>
    <property type="evidence" value="ECO:0007669"/>
    <property type="project" value="InterPro"/>
</dbReference>
<dbReference type="GO" id="GO:0005506">
    <property type="term" value="F:iron ion binding"/>
    <property type="evidence" value="ECO:0007669"/>
    <property type="project" value="InterPro"/>
</dbReference>
<dbReference type="Proteomes" id="UP000703269">
    <property type="component" value="Unassembled WGS sequence"/>
</dbReference>
<dbReference type="AlphaFoldDB" id="A0A9P3GXV4"/>
<keyword evidence="6" id="KW-0479">Metal-binding</keyword>
<evidence type="ECO:0000256" key="11">
    <source>
        <dbReference type="ARBA" id="ARBA00023136"/>
    </source>
</evidence>
<evidence type="ECO:0000313" key="13">
    <source>
        <dbReference type="Proteomes" id="UP000703269"/>
    </source>
</evidence>
<dbReference type="InterPro" id="IPR036396">
    <property type="entry name" value="Cyt_P450_sf"/>
</dbReference>
<comment type="similarity">
    <text evidence="3">Belongs to the cytochrome P450 family.</text>
</comment>
<keyword evidence="9" id="KW-0408">Iron</keyword>
<protein>
    <recommendedName>
        <fullName evidence="14">Cytochrome P450</fullName>
    </recommendedName>
</protein>
<keyword evidence="11" id="KW-0472">Membrane</keyword>
<comment type="subcellular location">
    <subcellularLocation>
        <location evidence="2">Membrane</location>
    </subcellularLocation>
</comment>
<evidence type="ECO:0000256" key="10">
    <source>
        <dbReference type="ARBA" id="ARBA00023033"/>
    </source>
</evidence>
<evidence type="ECO:0000256" key="1">
    <source>
        <dbReference type="ARBA" id="ARBA00001971"/>
    </source>
</evidence>
<dbReference type="EMBL" id="BPQB01000166">
    <property type="protein sequence ID" value="GJF00561.1"/>
    <property type="molecule type" value="Genomic_DNA"/>
</dbReference>
<evidence type="ECO:0000256" key="8">
    <source>
        <dbReference type="ARBA" id="ARBA00023002"/>
    </source>
</evidence>
<organism evidence="12 13">
    <name type="scientific">Phanerochaete sordida</name>
    <dbReference type="NCBI Taxonomy" id="48140"/>
    <lineage>
        <taxon>Eukaryota</taxon>
        <taxon>Fungi</taxon>
        <taxon>Dikarya</taxon>
        <taxon>Basidiomycota</taxon>
        <taxon>Agaricomycotina</taxon>
        <taxon>Agaricomycetes</taxon>
        <taxon>Polyporales</taxon>
        <taxon>Phanerochaetaceae</taxon>
        <taxon>Phanerochaete</taxon>
    </lineage>
</organism>
<dbReference type="InterPro" id="IPR050364">
    <property type="entry name" value="Cytochrome_P450_fung"/>
</dbReference>
<evidence type="ECO:0000256" key="3">
    <source>
        <dbReference type="ARBA" id="ARBA00010617"/>
    </source>
</evidence>
<evidence type="ECO:0000313" key="12">
    <source>
        <dbReference type="EMBL" id="GJF00561.1"/>
    </source>
</evidence>
<dbReference type="GO" id="GO:0016020">
    <property type="term" value="C:membrane"/>
    <property type="evidence" value="ECO:0007669"/>
    <property type="project" value="UniProtKB-SubCell"/>
</dbReference>
<evidence type="ECO:0000256" key="2">
    <source>
        <dbReference type="ARBA" id="ARBA00004370"/>
    </source>
</evidence>
<evidence type="ECO:0000256" key="6">
    <source>
        <dbReference type="ARBA" id="ARBA00022723"/>
    </source>
</evidence>
<dbReference type="PROSITE" id="PS00086">
    <property type="entry name" value="CYTOCHROME_P450"/>
    <property type="match status" value="1"/>
</dbReference>
<dbReference type="OrthoDB" id="3934656at2759"/>
<dbReference type="SUPFAM" id="SSF48264">
    <property type="entry name" value="Cytochrome P450"/>
    <property type="match status" value="1"/>
</dbReference>
<dbReference type="GO" id="GO:0004497">
    <property type="term" value="F:monooxygenase activity"/>
    <property type="evidence" value="ECO:0007669"/>
    <property type="project" value="UniProtKB-KW"/>
</dbReference>
<keyword evidence="5" id="KW-0812">Transmembrane</keyword>
<proteinExistence type="inferred from homology"/>
<keyword evidence="4" id="KW-0349">Heme</keyword>
<evidence type="ECO:0000256" key="7">
    <source>
        <dbReference type="ARBA" id="ARBA00022989"/>
    </source>
</evidence>
<keyword evidence="10" id="KW-0503">Monooxygenase</keyword>
<comment type="caution">
    <text evidence="12">The sequence shown here is derived from an EMBL/GenBank/DDBJ whole genome shotgun (WGS) entry which is preliminary data.</text>
</comment>
<keyword evidence="7" id="KW-1133">Transmembrane helix</keyword>
<evidence type="ECO:0000256" key="5">
    <source>
        <dbReference type="ARBA" id="ARBA00022692"/>
    </source>
</evidence>
<accession>A0A9P3GXV4</accession>
<reference evidence="12 13" key="1">
    <citation type="submission" date="2021-08" db="EMBL/GenBank/DDBJ databases">
        <title>Draft Genome Sequence of Phanerochaete sordida strain YK-624.</title>
        <authorList>
            <person name="Mori T."/>
            <person name="Dohra H."/>
            <person name="Suzuki T."/>
            <person name="Kawagishi H."/>
            <person name="Hirai H."/>
        </authorList>
    </citation>
    <scope>NUCLEOTIDE SEQUENCE [LARGE SCALE GENOMIC DNA]</scope>
    <source>
        <strain evidence="12 13">YK-624</strain>
    </source>
</reference>
<evidence type="ECO:0008006" key="14">
    <source>
        <dbReference type="Google" id="ProtNLM"/>
    </source>
</evidence>
<sequence>MDDNDVELNPDVRDPDVAAFGFGRRICPGRHMAYESLWYSVAAIVAAFDIGKAADENGEEVSVDTIGYTDGFLSSPKEFKCAIRPRSPAHAKLVYAALEHE</sequence>
<keyword evidence="8" id="KW-0560">Oxidoreductase</keyword>
<gene>
    <name evidence="12" type="ORF">PsYK624_168540</name>
</gene>